<reference evidence="3" key="1">
    <citation type="submission" date="2017-03" db="EMBL/GenBank/DDBJ databases">
        <title>Phytopthora megakarya and P. palmivora, two closely related causual agents of cacao black pod achieved similar genome size and gene model numbers by different mechanisms.</title>
        <authorList>
            <person name="Ali S."/>
            <person name="Shao J."/>
            <person name="Larry D.J."/>
            <person name="Kronmiller B."/>
            <person name="Shen D."/>
            <person name="Strem M.D."/>
            <person name="Melnick R.L."/>
            <person name="Guiltinan M.J."/>
            <person name="Tyler B.M."/>
            <person name="Meinhardt L.W."/>
            <person name="Bailey B.A."/>
        </authorList>
    </citation>
    <scope>NUCLEOTIDE SEQUENCE [LARGE SCALE GENOMIC DNA]</scope>
    <source>
        <strain evidence="3">zdho120</strain>
    </source>
</reference>
<name>A0A225UN82_9STRA</name>
<dbReference type="EMBL" id="NBNE01014351">
    <property type="protein sequence ID" value="OWY94453.1"/>
    <property type="molecule type" value="Genomic_DNA"/>
</dbReference>
<sequence length="432" mass="51177">ILNMAHSRLLRGRVSPIASILHSSPPRILVNTSSLRCNFQRIRLFSSTSEVENSNVTKSSNEWENVVKPAYLTFLQLEKHLIVPIAFTVPHGNKSWPEATWGYRLGKHAEKLRKDWRQGVPIDSRHKKELDEMPFAWDLNRYKWDHFGLPALRRFRDLNGHLSVPYDFRIPSDTSQWPEHLWGQCLGSKVHNMRNNGKRDMQRVRDKKVLDEMGFVWDCKETEWSERILPALEMYRQLKRDCRIPYNFVVPQHDSWPRKLWNLGLGSIVNQIRHKDTYRTQVSRDSLRLKEIDFVYDFYDANWNERIFPALEAFYREHGHTRVPQTFQVPPDKSWPKNAHGLKLGRTVANIRKRGDYFDFVARSLDSLETIEFYFKVPVFQWKNRVEPLLATFELVHGHRDVPLEFVIPSSDPWEEKDWGIALGKLEPRKRD</sequence>
<dbReference type="Proteomes" id="UP000198211">
    <property type="component" value="Unassembled WGS sequence"/>
</dbReference>
<dbReference type="AlphaFoldDB" id="A0A225UN82"/>
<evidence type="ECO:0000259" key="1">
    <source>
        <dbReference type="Pfam" id="PF03457"/>
    </source>
</evidence>
<accession>A0A225UN82</accession>
<proteinExistence type="predicted"/>
<dbReference type="PANTHER" id="PTHR37066">
    <property type="entry name" value="HELICASE-ASSOCIATED"/>
    <property type="match status" value="1"/>
</dbReference>
<dbReference type="InterPro" id="IPR005114">
    <property type="entry name" value="Helicase_assoc"/>
</dbReference>
<dbReference type="STRING" id="4795.A0A225UN82"/>
<gene>
    <name evidence="2" type="ORF">PHMEG_00035809</name>
</gene>
<evidence type="ECO:0000313" key="3">
    <source>
        <dbReference type="Proteomes" id="UP000198211"/>
    </source>
</evidence>
<feature type="non-terminal residue" evidence="2">
    <location>
        <position position="1"/>
    </location>
</feature>
<keyword evidence="3" id="KW-1185">Reference proteome</keyword>
<protein>
    <recommendedName>
        <fullName evidence="1">Helicase-associated domain-containing protein</fullName>
    </recommendedName>
</protein>
<evidence type="ECO:0000313" key="2">
    <source>
        <dbReference type="EMBL" id="OWY94453.1"/>
    </source>
</evidence>
<dbReference type="PANTHER" id="PTHR37066:SF1">
    <property type="entry name" value="LNS2_PITP DOMAIN-CONTAINING PROTEIN"/>
    <property type="match status" value="1"/>
</dbReference>
<feature type="domain" description="Helicase-associated" evidence="1">
    <location>
        <begin position="300"/>
        <end position="373"/>
    </location>
</feature>
<comment type="caution">
    <text evidence="2">The sequence shown here is derived from an EMBL/GenBank/DDBJ whole genome shotgun (WGS) entry which is preliminary data.</text>
</comment>
<organism evidence="2 3">
    <name type="scientific">Phytophthora megakarya</name>
    <dbReference type="NCBI Taxonomy" id="4795"/>
    <lineage>
        <taxon>Eukaryota</taxon>
        <taxon>Sar</taxon>
        <taxon>Stramenopiles</taxon>
        <taxon>Oomycota</taxon>
        <taxon>Peronosporomycetes</taxon>
        <taxon>Peronosporales</taxon>
        <taxon>Peronosporaceae</taxon>
        <taxon>Phytophthora</taxon>
    </lineage>
</organism>
<dbReference type="OrthoDB" id="58760at2759"/>
<dbReference type="Pfam" id="PF03457">
    <property type="entry name" value="HA"/>
    <property type="match status" value="1"/>
</dbReference>